<reference evidence="2 3" key="1">
    <citation type="submission" date="2023-06" db="EMBL/GenBank/DDBJ databases">
        <title>Black Yeasts Isolated from many extreme environments.</title>
        <authorList>
            <person name="Coleine C."/>
            <person name="Stajich J.E."/>
            <person name="Selbmann L."/>
        </authorList>
    </citation>
    <scope>NUCLEOTIDE SEQUENCE [LARGE SCALE GENOMIC DNA]</scope>
    <source>
        <strain evidence="2 3">CCFEE 5887</strain>
    </source>
</reference>
<evidence type="ECO:0000256" key="1">
    <source>
        <dbReference type="SAM" id="MobiDB-lite"/>
    </source>
</evidence>
<dbReference type="SUPFAM" id="SSF51735">
    <property type="entry name" value="NAD(P)-binding Rossmann-fold domains"/>
    <property type="match status" value="1"/>
</dbReference>
<evidence type="ECO:0000313" key="2">
    <source>
        <dbReference type="EMBL" id="KAK5528829.1"/>
    </source>
</evidence>
<evidence type="ECO:0000313" key="3">
    <source>
        <dbReference type="Proteomes" id="UP001345827"/>
    </source>
</evidence>
<dbReference type="EMBL" id="JAXLQG010000024">
    <property type="protein sequence ID" value="KAK5528829.1"/>
    <property type="molecule type" value="Genomic_DNA"/>
</dbReference>
<dbReference type="Proteomes" id="UP001345827">
    <property type="component" value="Unassembled WGS sequence"/>
</dbReference>
<organism evidence="2 3">
    <name type="scientific">Vermiconidia calcicola</name>
    <dbReference type="NCBI Taxonomy" id="1690605"/>
    <lineage>
        <taxon>Eukaryota</taxon>
        <taxon>Fungi</taxon>
        <taxon>Dikarya</taxon>
        <taxon>Ascomycota</taxon>
        <taxon>Pezizomycotina</taxon>
        <taxon>Dothideomycetes</taxon>
        <taxon>Dothideomycetidae</taxon>
        <taxon>Mycosphaerellales</taxon>
        <taxon>Extremaceae</taxon>
        <taxon>Vermiconidia</taxon>
    </lineage>
</organism>
<keyword evidence="3" id="KW-1185">Reference proteome</keyword>
<name>A0AAV9PX86_9PEZI</name>
<evidence type="ECO:0008006" key="4">
    <source>
        <dbReference type="Google" id="ProtNLM"/>
    </source>
</evidence>
<dbReference type="Gene3D" id="3.40.50.720">
    <property type="entry name" value="NAD(P)-binding Rossmann-like Domain"/>
    <property type="match status" value="1"/>
</dbReference>
<comment type="caution">
    <text evidence="2">The sequence shown here is derived from an EMBL/GenBank/DDBJ whole genome shotgun (WGS) entry which is preliminary data.</text>
</comment>
<proteinExistence type="predicted"/>
<accession>A0AAV9PX86</accession>
<feature type="region of interest" description="Disordered" evidence="1">
    <location>
        <begin position="196"/>
        <end position="218"/>
    </location>
</feature>
<sequence>MENEHILLLGATGASGLAFIDAVLETTTTRMPKLTLYIRPGSKSKLPASATSNLGNGNIRIVEGHLDDVQALREALSASSSSTNPGSSFQPVTTVISFLGAYLSLKAVFTRDKSHPIADAFQSAVLPAIIKTCNNPNASPPRILVLSTPTAFCYSSERKAMPWKWWFYTCIPILFAPQGNAEMKGIAEAVVKAGGGSSAEGAQNQDQDHDQDQQDMQGPGHALRLDWTVFRVPHLTDGDPHAKVIAGNLDQAFAGGTDLSRGSLVRWVLKEIQERKWVRRAPLLANA</sequence>
<protein>
    <recommendedName>
        <fullName evidence="4">NAD(P)-binding domain-containing protein</fullName>
    </recommendedName>
</protein>
<gene>
    <name evidence="2" type="ORF">LTR25_010012</name>
</gene>
<dbReference type="InterPro" id="IPR036291">
    <property type="entry name" value="NAD(P)-bd_dom_sf"/>
</dbReference>
<dbReference type="AlphaFoldDB" id="A0AAV9PX86"/>